<gene>
    <name evidence="2" type="ORF">H8K55_12195</name>
</gene>
<protein>
    <recommendedName>
        <fullName evidence="4">DUF2975 family protein</fullName>
    </recommendedName>
</protein>
<keyword evidence="1" id="KW-0812">Transmembrane</keyword>
<evidence type="ECO:0008006" key="4">
    <source>
        <dbReference type="Google" id="ProtNLM"/>
    </source>
</evidence>
<feature type="transmembrane region" description="Helical" evidence="1">
    <location>
        <begin position="137"/>
        <end position="155"/>
    </location>
</feature>
<proteinExistence type="predicted"/>
<keyword evidence="3" id="KW-1185">Reference proteome</keyword>
<evidence type="ECO:0000313" key="3">
    <source>
        <dbReference type="Proteomes" id="UP000624279"/>
    </source>
</evidence>
<feature type="transmembrane region" description="Helical" evidence="1">
    <location>
        <begin position="62"/>
        <end position="84"/>
    </location>
</feature>
<dbReference type="RefSeq" id="WP_186942345.1">
    <property type="nucleotide sequence ID" value="NZ_JACOGA010000010.1"/>
</dbReference>
<name>A0ABR6YCT9_9BURK</name>
<keyword evidence="1" id="KW-0472">Membrane</keyword>
<evidence type="ECO:0000313" key="2">
    <source>
        <dbReference type="EMBL" id="MBC3874353.1"/>
    </source>
</evidence>
<dbReference type="Proteomes" id="UP000624279">
    <property type="component" value="Unassembled WGS sequence"/>
</dbReference>
<feature type="transmembrane region" description="Helical" evidence="1">
    <location>
        <begin position="104"/>
        <end position="125"/>
    </location>
</feature>
<feature type="transmembrane region" description="Helical" evidence="1">
    <location>
        <begin position="12"/>
        <end position="32"/>
    </location>
</feature>
<reference evidence="2 3" key="1">
    <citation type="submission" date="2020-08" db="EMBL/GenBank/DDBJ databases">
        <title>Novel species isolated from subtropical streams in China.</title>
        <authorList>
            <person name="Lu H."/>
        </authorList>
    </citation>
    <scope>NUCLEOTIDE SEQUENCE [LARGE SCALE GENOMIC DNA]</scope>
    <source>
        <strain evidence="2 3">LX15W</strain>
    </source>
</reference>
<evidence type="ECO:0000256" key="1">
    <source>
        <dbReference type="SAM" id="Phobius"/>
    </source>
</evidence>
<accession>A0ABR6YCT9</accession>
<sequence length="170" mass="19065">MVQTQITESKYLSSFSVLVKVIVCLLALNLLVERVLQLLPIYTLGDNFSLSNTLMMSLKLPFFWTGLLVPVVYLCALWTAANVLKKYALSMSFDLALLQDLRALGDYLMYAAMAAILFVPSIEAWINQGSRHIKWNWNIDAVSVGMIGMILKFIAQNAQNSKVKNDSIPE</sequence>
<organism evidence="2 3">
    <name type="scientific">Undibacterium flavidum</name>
    <dbReference type="NCBI Taxonomy" id="2762297"/>
    <lineage>
        <taxon>Bacteria</taxon>
        <taxon>Pseudomonadati</taxon>
        <taxon>Pseudomonadota</taxon>
        <taxon>Betaproteobacteria</taxon>
        <taxon>Burkholderiales</taxon>
        <taxon>Oxalobacteraceae</taxon>
        <taxon>Undibacterium</taxon>
    </lineage>
</organism>
<comment type="caution">
    <text evidence="2">The sequence shown here is derived from an EMBL/GenBank/DDBJ whole genome shotgun (WGS) entry which is preliminary data.</text>
</comment>
<keyword evidence="1" id="KW-1133">Transmembrane helix</keyword>
<dbReference type="EMBL" id="JACOGA010000010">
    <property type="protein sequence ID" value="MBC3874353.1"/>
    <property type="molecule type" value="Genomic_DNA"/>
</dbReference>